<keyword evidence="9" id="KW-1185">Reference proteome</keyword>
<name>A0ABS2R550_9BACI</name>
<accession>A0ABS2R550</accession>
<feature type="transmembrane region" description="Helical" evidence="7">
    <location>
        <begin position="118"/>
        <end position="142"/>
    </location>
</feature>
<comment type="caution">
    <text evidence="8">The sequence shown here is derived from an EMBL/GenBank/DDBJ whole genome shotgun (WGS) entry which is preliminary data.</text>
</comment>
<feature type="transmembrane region" description="Helical" evidence="7">
    <location>
        <begin position="80"/>
        <end position="98"/>
    </location>
</feature>
<dbReference type="Pfam" id="PF02322">
    <property type="entry name" value="Cyt_bd_oxida_II"/>
    <property type="match status" value="1"/>
</dbReference>
<feature type="transmembrane region" description="Helical" evidence="7">
    <location>
        <begin position="262"/>
        <end position="281"/>
    </location>
</feature>
<dbReference type="RefSeq" id="WP_077110165.1">
    <property type="nucleotide sequence ID" value="NZ_JAFBFH010000009.1"/>
</dbReference>
<gene>
    <name evidence="8" type="ORF">JOC94_001700</name>
</gene>
<sequence length="346" mass="39355">MNLEILGIMVLWTFLFGYVIVASIDFGAGFFNAYSLFNGKQHILTNIIQRYLSPVWEVTNVFLVFFFVGIVGFFPKTAFYYGTILLVPVSIAILLLAIRGSYYAFETYGARGHKGYSFMYGLSGLFLPASLSIVLTISEGGFVSIVDGKPVLDYWELFTSPLTWSIVVLSIVAVLYISAVFLTWYAHKAHDQDATELMRNYALIWSMPLIITASGIIVEIRAHNPEHFGNLLNLWWMFALSFLLFLGTVWLIWKRKHYGRAFGLLAGQFALAFFAYGFSHYPYLLYPHLTIYDGFTNKTMAISLVVAFIAGLGLLIPSLYLLLRLFLFNKDYVTGQHIHTNKRRYS</sequence>
<comment type="subcellular location">
    <subcellularLocation>
        <location evidence="1">Cell membrane</location>
        <topology evidence="1">Multi-pass membrane protein</topology>
    </subcellularLocation>
</comment>
<evidence type="ECO:0000313" key="9">
    <source>
        <dbReference type="Proteomes" id="UP000823485"/>
    </source>
</evidence>
<proteinExistence type="inferred from homology"/>
<evidence type="ECO:0000256" key="5">
    <source>
        <dbReference type="ARBA" id="ARBA00022989"/>
    </source>
</evidence>
<keyword evidence="6 7" id="KW-0472">Membrane</keyword>
<keyword evidence="3" id="KW-1003">Cell membrane</keyword>
<feature type="transmembrane region" description="Helical" evidence="7">
    <location>
        <begin position="198"/>
        <end position="222"/>
    </location>
</feature>
<feature type="transmembrane region" description="Helical" evidence="7">
    <location>
        <begin position="6"/>
        <end position="34"/>
    </location>
</feature>
<feature type="transmembrane region" description="Helical" evidence="7">
    <location>
        <begin position="162"/>
        <end position="186"/>
    </location>
</feature>
<evidence type="ECO:0000313" key="8">
    <source>
        <dbReference type="EMBL" id="MBM7714728.1"/>
    </source>
</evidence>
<keyword evidence="8" id="KW-0560">Oxidoreductase</keyword>
<evidence type="ECO:0000256" key="1">
    <source>
        <dbReference type="ARBA" id="ARBA00004651"/>
    </source>
</evidence>
<evidence type="ECO:0000256" key="2">
    <source>
        <dbReference type="ARBA" id="ARBA00007543"/>
    </source>
</evidence>
<reference evidence="8 9" key="1">
    <citation type="submission" date="2021-01" db="EMBL/GenBank/DDBJ databases">
        <title>Genomic Encyclopedia of Type Strains, Phase IV (KMG-IV): sequencing the most valuable type-strain genomes for metagenomic binning, comparative biology and taxonomic classification.</title>
        <authorList>
            <person name="Goeker M."/>
        </authorList>
    </citation>
    <scope>NUCLEOTIDE SEQUENCE [LARGE SCALE GENOMIC DNA]</scope>
    <source>
        <strain evidence="8 9">DSM 105453</strain>
    </source>
</reference>
<evidence type="ECO:0000256" key="7">
    <source>
        <dbReference type="SAM" id="Phobius"/>
    </source>
</evidence>
<protein>
    <submittedName>
        <fullName evidence="8">Cytochrome d ubiquinol oxidase subunit II</fullName>
        <ecNumber evidence="8">1.10.3.-</ecNumber>
    </submittedName>
</protein>
<evidence type="ECO:0000256" key="6">
    <source>
        <dbReference type="ARBA" id="ARBA00023136"/>
    </source>
</evidence>
<keyword evidence="4 7" id="KW-0812">Transmembrane</keyword>
<evidence type="ECO:0000256" key="4">
    <source>
        <dbReference type="ARBA" id="ARBA00022692"/>
    </source>
</evidence>
<feature type="transmembrane region" description="Helical" evidence="7">
    <location>
        <begin position="301"/>
        <end position="323"/>
    </location>
</feature>
<dbReference type="InterPro" id="IPR003317">
    <property type="entry name" value="Cyt-d_oxidase_su2"/>
</dbReference>
<feature type="transmembrane region" description="Helical" evidence="7">
    <location>
        <begin position="234"/>
        <end position="253"/>
    </location>
</feature>
<dbReference type="GO" id="GO:0016491">
    <property type="term" value="F:oxidoreductase activity"/>
    <property type="evidence" value="ECO:0007669"/>
    <property type="project" value="UniProtKB-KW"/>
</dbReference>
<dbReference type="Proteomes" id="UP000823485">
    <property type="component" value="Unassembled WGS sequence"/>
</dbReference>
<dbReference type="EC" id="1.10.3.-" evidence="8"/>
<comment type="similarity">
    <text evidence="2">Belongs to the cytochrome ubiquinol oxidase subunit 2 family.</text>
</comment>
<organism evidence="8 9">
    <name type="scientific">Siminovitchia thermophila</name>
    <dbReference type="NCBI Taxonomy" id="1245522"/>
    <lineage>
        <taxon>Bacteria</taxon>
        <taxon>Bacillati</taxon>
        <taxon>Bacillota</taxon>
        <taxon>Bacilli</taxon>
        <taxon>Bacillales</taxon>
        <taxon>Bacillaceae</taxon>
        <taxon>Siminovitchia</taxon>
    </lineage>
</organism>
<dbReference type="EMBL" id="JAFBFH010000009">
    <property type="protein sequence ID" value="MBM7714728.1"/>
    <property type="molecule type" value="Genomic_DNA"/>
</dbReference>
<feature type="transmembrane region" description="Helical" evidence="7">
    <location>
        <begin position="55"/>
        <end position="74"/>
    </location>
</feature>
<keyword evidence="5 7" id="KW-1133">Transmembrane helix</keyword>
<evidence type="ECO:0000256" key="3">
    <source>
        <dbReference type="ARBA" id="ARBA00022475"/>
    </source>
</evidence>